<name>A0A0A8Y1G3_ARUDO</name>
<proteinExistence type="predicted"/>
<protein>
    <submittedName>
        <fullName evidence="2">Uncharacterized protein</fullName>
    </submittedName>
</protein>
<feature type="compositionally biased region" description="Polar residues" evidence="1">
    <location>
        <begin position="1"/>
        <end position="15"/>
    </location>
</feature>
<feature type="region of interest" description="Disordered" evidence="1">
    <location>
        <begin position="1"/>
        <end position="25"/>
    </location>
</feature>
<organism evidence="2">
    <name type="scientific">Arundo donax</name>
    <name type="common">Giant reed</name>
    <name type="synonym">Donax arundinaceus</name>
    <dbReference type="NCBI Taxonomy" id="35708"/>
    <lineage>
        <taxon>Eukaryota</taxon>
        <taxon>Viridiplantae</taxon>
        <taxon>Streptophyta</taxon>
        <taxon>Embryophyta</taxon>
        <taxon>Tracheophyta</taxon>
        <taxon>Spermatophyta</taxon>
        <taxon>Magnoliopsida</taxon>
        <taxon>Liliopsida</taxon>
        <taxon>Poales</taxon>
        <taxon>Poaceae</taxon>
        <taxon>PACMAD clade</taxon>
        <taxon>Arundinoideae</taxon>
        <taxon>Arundineae</taxon>
        <taxon>Arundo</taxon>
    </lineage>
</organism>
<sequence length="25" mass="3001">MPCQQQSRIQQNSVFNPKEKKFPTH</sequence>
<evidence type="ECO:0000313" key="2">
    <source>
        <dbReference type="EMBL" id="JAD18903.1"/>
    </source>
</evidence>
<evidence type="ECO:0000256" key="1">
    <source>
        <dbReference type="SAM" id="MobiDB-lite"/>
    </source>
</evidence>
<accession>A0A0A8Y1G3</accession>
<dbReference type="AlphaFoldDB" id="A0A0A8Y1G3"/>
<reference evidence="2" key="2">
    <citation type="journal article" date="2015" name="Data Brief">
        <title>Shoot transcriptome of the giant reed, Arundo donax.</title>
        <authorList>
            <person name="Barrero R.A."/>
            <person name="Guerrero F.D."/>
            <person name="Moolhuijzen P."/>
            <person name="Goolsby J.A."/>
            <person name="Tidwell J."/>
            <person name="Bellgard S.E."/>
            <person name="Bellgard M.I."/>
        </authorList>
    </citation>
    <scope>NUCLEOTIDE SEQUENCE</scope>
    <source>
        <tissue evidence="2">Shoot tissue taken approximately 20 cm above the soil surface</tissue>
    </source>
</reference>
<dbReference type="EMBL" id="GBRH01278992">
    <property type="protein sequence ID" value="JAD18903.1"/>
    <property type="molecule type" value="Transcribed_RNA"/>
</dbReference>
<reference evidence="2" key="1">
    <citation type="submission" date="2014-09" db="EMBL/GenBank/DDBJ databases">
        <authorList>
            <person name="Magalhaes I.L.F."/>
            <person name="Oliveira U."/>
            <person name="Santos F.R."/>
            <person name="Vidigal T.H.D.A."/>
            <person name="Brescovit A.D."/>
            <person name="Santos A.J."/>
        </authorList>
    </citation>
    <scope>NUCLEOTIDE SEQUENCE</scope>
    <source>
        <tissue evidence="2">Shoot tissue taken approximately 20 cm above the soil surface</tissue>
    </source>
</reference>